<feature type="signal peptide" evidence="1">
    <location>
        <begin position="1"/>
        <end position="32"/>
    </location>
</feature>
<sequence>MNGDFMKRLAALCTLLAAAIVGTLVSANPAYARSQPECESYTYVTNQAGYQVAAPIGQYGVLPCSLLWGDGGPGTLALQWALNDCYLAPAGKTLLQEDASFGQLTYNALKFAQSKAGITSDGQFGPTSRAYLKFPSLAGGTNTCARLGRPIV</sequence>
<comment type="caution">
    <text evidence="3">The sequence shown here is derived from an EMBL/GenBank/DDBJ whole genome shotgun (WGS) entry which is preliminary data.</text>
</comment>
<keyword evidence="4" id="KW-1185">Reference proteome</keyword>
<accession>A0ABP8T223</accession>
<evidence type="ECO:0000256" key="1">
    <source>
        <dbReference type="SAM" id="SignalP"/>
    </source>
</evidence>
<dbReference type="SUPFAM" id="SSF47090">
    <property type="entry name" value="PGBD-like"/>
    <property type="match status" value="1"/>
</dbReference>
<dbReference type="InterPro" id="IPR036365">
    <property type="entry name" value="PGBD-like_sf"/>
</dbReference>
<organism evidence="3 4">
    <name type="scientific">Micromonospora coerulea</name>
    <dbReference type="NCBI Taxonomy" id="47856"/>
    <lineage>
        <taxon>Bacteria</taxon>
        <taxon>Bacillati</taxon>
        <taxon>Actinomycetota</taxon>
        <taxon>Actinomycetes</taxon>
        <taxon>Micromonosporales</taxon>
        <taxon>Micromonosporaceae</taxon>
        <taxon>Micromonospora</taxon>
    </lineage>
</organism>
<evidence type="ECO:0000313" key="3">
    <source>
        <dbReference type="EMBL" id="GAA4579997.1"/>
    </source>
</evidence>
<dbReference type="Pfam" id="PF01471">
    <property type="entry name" value="PG_binding_1"/>
    <property type="match status" value="1"/>
</dbReference>
<protein>
    <recommendedName>
        <fullName evidence="2">Peptidoglycan binding-like domain-containing protein</fullName>
    </recommendedName>
</protein>
<dbReference type="InterPro" id="IPR002477">
    <property type="entry name" value="Peptidoglycan-bd-like"/>
</dbReference>
<gene>
    <name evidence="3" type="ORF">GCM10023176_58820</name>
</gene>
<dbReference type="Proteomes" id="UP001500307">
    <property type="component" value="Unassembled WGS sequence"/>
</dbReference>
<keyword evidence="1" id="KW-0732">Signal</keyword>
<evidence type="ECO:0000259" key="2">
    <source>
        <dbReference type="Pfam" id="PF01471"/>
    </source>
</evidence>
<evidence type="ECO:0000313" key="4">
    <source>
        <dbReference type="Proteomes" id="UP001500307"/>
    </source>
</evidence>
<reference evidence="4" key="1">
    <citation type="journal article" date="2019" name="Int. J. Syst. Evol. Microbiol.">
        <title>The Global Catalogue of Microorganisms (GCM) 10K type strain sequencing project: providing services to taxonomists for standard genome sequencing and annotation.</title>
        <authorList>
            <consortium name="The Broad Institute Genomics Platform"/>
            <consortium name="The Broad Institute Genome Sequencing Center for Infectious Disease"/>
            <person name="Wu L."/>
            <person name="Ma J."/>
        </authorList>
    </citation>
    <scope>NUCLEOTIDE SEQUENCE [LARGE SCALE GENOMIC DNA]</scope>
    <source>
        <strain evidence="4">JCM 3175</strain>
    </source>
</reference>
<feature type="chain" id="PRO_5045906605" description="Peptidoglycan binding-like domain-containing protein" evidence="1">
    <location>
        <begin position="33"/>
        <end position="152"/>
    </location>
</feature>
<dbReference type="Gene3D" id="1.10.101.10">
    <property type="entry name" value="PGBD-like superfamily/PGBD"/>
    <property type="match status" value="1"/>
</dbReference>
<proteinExistence type="predicted"/>
<dbReference type="InterPro" id="IPR036366">
    <property type="entry name" value="PGBDSf"/>
</dbReference>
<dbReference type="EMBL" id="BAABGU010000054">
    <property type="protein sequence ID" value="GAA4579997.1"/>
    <property type="molecule type" value="Genomic_DNA"/>
</dbReference>
<feature type="domain" description="Peptidoglycan binding-like" evidence="2">
    <location>
        <begin position="72"/>
        <end position="127"/>
    </location>
</feature>
<name>A0ABP8T223_9ACTN</name>